<feature type="compositionally biased region" description="Polar residues" evidence="3">
    <location>
        <begin position="80"/>
        <end position="91"/>
    </location>
</feature>
<dbReference type="AlphaFoldDB" id="A0A7J8NYM8"/>
<dbReference type="SMART" id="SM00784">
    <property type="entry name" value="SPT2"/>
    <property type="match status" value="1"/>
</dbReference>
<dbReference type="PANTHER" id="PTHR22691:SF8">
    <property type="entry name" value="PROTEIN SPT2 HOMOLOG"/>
    <property type="match status" value="1"/>
</dbReference>
<feature type="compositionally biased region" description="Basic and acidic residues" evidence="3">
    <location>
        <begin position="96"/>
        <end position="119"/>
    </location>
</feature>
<keyword evidence="2" id="KW-0175">Coiled coil</keyword>
<dbReference type="Pfam" id="PF08243">
    <property type="entry name" value="SPT2"/>
    <property type="match status" value="1"/>
</dbReference>
<dbReference type="GO" id="GO:0042393">
    <property type="term" value="F:histone binding"/>
    <property type="evidence" value="ECO:0007669"/>
    <property type="project" value="TreeGrafter"/>
</dbReference>
<dbReference type="GO" id="GO:0006360">
    <property type="term" value="P:transcription by RNA polymerase I"/>
    <property type="evidence" value="ECO:0007669"/>
    <property type="project" value="TreeGrafter"/>
</dbReference>
<evidence type="ECO:0000256" key="3">
    <source>
        <dbReference type="SAM" id="MobiDB-lite"/>
    </source>
</evidence>
<evidence type="ECO:0000313" key="4">
    <source>
        <dbReference type="EMBL" id="MBA0581842.1"/>
    </source>
</evidence>
<comment type="caution">
    <text evidence="4">The sequence shown here is derived from an EMBL/GenBank/DDBJ whole genome shotgun (WGS) entry which is preliminary data.</text>
</comment>
<gene>
    <name evidence="4" type="ORF">Gorai_024008</name>
</gene>
<evidence type="ECO:0000313" key="5">
    <source>
        <dbReference type="Proteomes" id="UP000593578"/>
    </source>
</evidence>
<evidence type="ECO:0000256" key="1">
    <source>
        <dbReference type="ARBA" id="ARBA00006461"/>
    </source>
</evidence>
<reference evidence="4 5" key="1">
    <citation type="journal article" date="2019" name="Genome Biol. Evol.">
        <title>Insights into the evolution of the New World diploid cottons (Gossypium, subgenus Houzingenia) based on genome sequencing.</title>
        <authorList>
            <person name="Grover C.E."/>
            <person name="Arick M.A. 2nd"/>
            <person name="Thrash A."/>
            <person name="Conover J.L."/>
            <person name="Sanders W.S."/>
            <person name="Peterson D.G."/>
            <person name="Frelichowski J.E."/>
            <person name="Scheffler J.A."/>
            <person name="Scheffler B.E."/>
            <person name="Wendel J.F."/>
        </authorList>
    </citation>
    <scope>NUCLEOTIDE SEQUENCE [LARGE SCALE GENOMIC DNA]</scope>
    <source>
        <strain evidence="4">8</strain>
        <tissue evidence="4">Leaf</tissue>
    </source>
</reference>
<proteinExistence type="inferred from homology"/>
<feature type="compositionally biased region" description="Gly residues" evidence="3">
    <location>
        <begin position="39"/>
        <end position="55"/>
    </location>
</feature>
<dbReference type="EMBL" id="JABEZZ010000003">
    <property type="protein sequence ID" value="MBA0581842.1"/>
    <property type="molecule type" value="Genomic_DNA"/>
</dbReference>
<dbReference type="GO" id="GO:0006334">
    <property type="term" value="P:nucleosome assembly"/>
    <property type="evidence" value="ECO:0007669"/>
    <property type="project" value="TreeGrafter"/>
</dbReference>
<protein>
    <recommendedName>
        <fullName evidence="6">SPT2 chromatin protein</fullName>
    </recommendedName>
</protein>
<comment type="similarity">
    <text evidence="1">Belongs to the SPT2 family.</text>
</comment>
<feature type="non-terminal residue" evidence="4">
    <location>
        <position position="236"/>
    </location>
</feature>
<evidence type="ECO:0008006" key="6">
    <source>
        <dbReference type="Google" id="ProtNLM"/>
    </source>
</evidence>
<organism evidence="4 5">
    <name type="scientific">Gossypium raimondii</name>
    <name type="common">Peruvian cotton</name>
    <name type="synonym">Gossypium klotzschianum subsp. raimondii</name>
    <dbReference type="NCBI Taxonomy" id="29730"/>
    <lineage>
        <taxon>Eukaryota</taxon>
        <taxon>Viridiplantae</taxon>
        <taxon>Streptophyta</taxon>
        <taxon>Embryophyta</taxon>
        <taxon>Tracheophyta</taxon>
        <taxon>Spermatophyta</taxon>
        <taxon>Magnoliopsida</taxon>
        <taxon>eudicotyledons</taxon>
        <taxon>Gunneridae</taxon>
        <taxon>Pentapetalae</taxon>
        <taxon>rosids</taxon>
        <taxon>malvids</taxon>
        <taxon>Malvales</taxon>
        <taxon>Malvaceae</taxon>
        <taxon>Malvoideae</taxon>
        <taxon>Gossypium</taxon>
    </lineage>
</organism>
<feature type="compositionally biased region" description="Gly residues" evidence="3">
    <location>
        <begin position="11"/>
        <end position="31"/>
    </location>
</feature>
<dbReference type="GO" id="GO:0003677">
    <property type="term" value="F:DNA binding"/>
    <property type="evidence" value="ECO:0007669"/>
    <property type="project" value="TreeGrafter"/>
</dbReference>
<evidence type="ECO:0000256" key="2">
    <source>
        <dbReference type="ARBA" id="ARBA00023054"/>
    </source>
</evidence>
<name>A0A7J8NYM8_GOSRA</name>
<dbReference type="InterPro" id="IPR013256">
    <property type="entry name" value="Chromatin_SPT2"/>
</dbReference>
<sequence>NGTGPSRPGGVSNGTGPGRPGGANSGSGPGRAGAASNGAGSGRPVGASNGAGSGRSAGPKAVPSKMPIAKMEKKIPPPTSRNLPPSENKAPSSKMHLSDSRQHLEQKRGLQERSKDKMMHQRPPVSSKPQVNKPIKPVSSQSHMKPNVQRPKKKQLSEDEKALMMIRNMFHTDRYPVCDDDDVSDMEANWDEIMKEERRSAKIARQEDEEQLRLIEEEERRERMRRMAKKRKLSQH</sequence>
<accession>A0A7J8NYM8</accession>
<feature type="region of interest" description="Disordered" evidence="3">
    <location>
        <begin position="1"/>
        <end position="158"/>
    </location>
</feature>
<dbReference type="Proteomes" id="UP000593578">
    <property type="component" value="Unassembled WGS sequence"/>
</dbReference>
<dbReference type="PANTHER" id="PTHR22691">
    <property type="entry name" value="YEAST SPT2-RELATED"/>
    <property type="match status" value="1"/>
</dbReference>
<dbReference type="GO" id="GO:0005730">
    <property type="term" value="C:nucleolus"/>
    <property type="evidence" value="ECO:0007669"/>
    <property type="project" value="TreeGrafter"/>
</dbReference>